<dbReference type="EMBL" id="CP012098">
    <property type="protein sequence ID" value="AQP39682.1"/>
    <property type="molecule type" value="Genomic_DNA"/>
</dbReference>
<evidence type="ECO:0000313" key="2">
    <source>
        <dbReference type="EMBL" id="AQP39682.1"/>
    </source>
</evidence>
<dbReference type="InterPro" id="IPR038461">
    <property type="entry name" value="Schlafen_AlbA_2_dom_sf"/>
</dbReference>
<dbReference type="RefSeq" id="WP_009264138.1">
    <property type="nucleotide sequence ID" value="NZ_CAXSPF010000008.1"/>
</dbReference>
<dbReference type="PANTHER" id="PTHR30595:SF6">
    <property type="entry name" value="SCHLAFEN ALBA-2 DOMAIN-CONTAINING PROTEIN"/>
    <property type="match status" value="1"/>
</dbReference>
<dbReference type="Proteomes" id="UP000188159">
    <property type="component" value="Chromosome"/>
</dbReference>
<evidence type="ECO:0000313" key="10">
    <source>
        <dbReference type="Proteomes" id="UP000188159"/>
    </source>
</evidence>
<dbReference type="Proteomes" id="UP000095553">
    <property type="component" value="Unassembled WGS sequence"/>
</dbReference>
<protein>
    <submittedName>
        <fullName evidence="2">ATPase AAA</fullName>
    </submittedName>
    <submittedName>
        <fullName evidence="5">Divergent AAA domain</fullName>
    </submittedName>
    <submittedName>
        <fullName evidence="6">Winged helix-turn-helix transcriptional regulator</fullName>
    </submittedName>
</protein>
<sequence length="438" mass="50568">MKLQESERTEFKSIVVTDIKKEIIAFANCDGGKIYIGIEDDGTVIGVEDSDSVALQVSNMVRDAIKPDLTMFLHYETKEIEQKQVVIIDIQRGTERPYYIAKKGLRPEGVYVRQGYSSVPATDTAIRKMIKETDGDHFEDMRSLDQELTFCETKKEFQKRNITLEQPQMKTLGIINQDGIYTNLALLLSDQCVHTIKTAVFEGKNQNIFKDRKEFTGSLFAQMEAVYDYIDFRNQTHSTFEKLYRIDNRDYPEVAVREALLNCLVHRDYGYSSSILISMYEDRLEFTSIGGLVTGVTLEDVMMGISVCRNKRLANVFYRLELIEAYGTGIQKIMNAYQDQFIKPEIKVSNNVFKIILPNTNAQAELREELQYHTHIQPEDEETQIMQMIDQEKRIQRKQVQERLGISQTTSGRILKQMVKKGLIMQRGRGKNTCYVKK</sequence>
<dbReference type="InterPro" id="IPR007421">
    <property type="entry name" value="Schlafen_AlbA_2_dom"/>
</dbReference>
<proteinExistence type="predicted"/>
<accession>A0A174QFQ2</accession>
<dbReference type="PANTHER" id="PTHR30595">
    <property type="entry name" value="GLPR-RELATED TRANSCRIPTIONAL REPRESSOR"/>
    <property type="match status" value="1"/>
</dbReference>
<dbReference type="InterPro" id="IPR038475">
    <property type="entry name" value="RecG_C_sf"/>
</dbReference>
<dbReference type="OrthoDB" id="9807907at2"/>
<dbReference type="Proteomes" id="UP000095564">
    <property type="component" value="Unassembled WGS sequence"/>
</dbReference>
<evidence type="ECO:0000313" key="8">
    <source>
        <dbReference type="Proteomes" id="UP000095564"/>
    </source>
</evidence>
<dbReference type="Pfam" id="PF13749">
    <property type="entry name" value="HATPase_c_4"/>
    <property type="match status" value="1"/>
</dbReference>
<dbReference type="EMBL" id="CZAU01000019">
    <property type="protein sequence ID" value="CUP70791.1"/>
    <property type="molecule type" value="Genomic_DNA"/>
</dbReference>
<evidence type="ECO:0000313" key="6">
    <source>
        <dbReference type="EMBL" id="NSJ78688.1"/>
    </source>
</evidence>
<evidence type="ECO:0000313" key="3">
    <source>
        <dbReference type="EMBL" id="CUM70602.1"/>
    </source>
</evidence>
<evidence type="ECO:0000313" key="7">
    <source>
        <dbReference type="Proteomes" id="UP000095553"/>
    </source>
</evidence>
<evidence type="ECO:0000313" key="5">
    <source>
        <dbReference type="EMBL" id="CUP70791.1"/>
    </source>
</evidence>
<name>A0A174QFQ2_ANAHA</name>
<dbReference type="Gene3D" id="3.30.950.30">
    <property type="entry name" value="Schlafen, AAA domain"/>
    <property type="match status" value="1"/>
</dbReference>
<keyword evidence="11" id="KW-1185">Reference proteome</keyword>
<dbReference type="AlphaFoldDB" id="A0A174QFQ2"/>
<dbReference type="Pfam" id="PF04326">
    <property type="entry name" value="SLFN_AlbA_2"/>
    <property type="match status" value="1"/>
</dbReference>
<reference evidence="6 11" key="3">
    <citation type="journal article" date="2020" name="Cell Host Microbe">
        <title>Functional and Genomic Variation between Human-Derived Isolates of Lachnospiraceae Reveals Inter- and Intra-Species Diversity.</title>
        <authorList>
            <person name="Sorbara M.T."/>
            <person name="Littmann E.R."/>
            <person name="Fontana E."/>
            <person name="Moody T.U."/>
            <person name="Kohout C.E."/>
            <person name="Gjonbalaj M."/>
            <person name="Eaton V."/>
            <person name="Seok R."/>
            <person name="Leiner I.M."/>
            <person name="Pamer E.G."/>
        </authorList>
    </citation>
    <scope>NUCLEOTIDE SEQUENCE [LARGE SCALE GENOMIC DNA]</scope>
    <source>
        <strain evidence="6 11">MSK.14.57</strain>
    </source>
</reference>
<evidence type="ECO:0000313" key="4">
    <source>
        <dbReference type="EMBL" id="CUM73269.1"/>
    </source>
</evidence>
<gene>
    <name evidence="2" type="ORF">DO83_08835</name>
    <name evidence="4" type="ORF">ERS852425_00294</name>
    <name evidence="5" type="ORF">ERS852520_01984</name>
    <name evidence="3" type="ORF">ERS852571_00080</name>
    <name evidence="6" type="ORF">G5A72_03590</name>
</gene>
<evidence type="ECO:0000313" key="11">
    <source>
        <dbReference type="Proteomes" id="UP001644750"/>
    </source>
</evidence>
<dbReference type="InterPro" id="IPR036388">
    <property type="entry name" value="WH-like_DNA-bd_sf"/>
</dbReference>
<dbReference type="EMBL" id="JAAITB010000005">
    <property type="protein sequence ID" value="NSJ78688.1"/>
    <property type="molecule type" value="Genomic_DNA"/>
</dbReference>
<evidence type="ECO:0000313" key="9">
    <source>
        <dbReference type="Proteomes" id="UP000095598"/>
    </source>
</evidence>
<reference evidence="2 10" key="2">
    <citation type="journal article" date="2016" name="Sci. Rep.">
        <title>Accelerated dysbiosis of gut microbiota during aggravation of DSS-induced colitis by a butyrate-producing bacterium.</title>
        <authorList>
            <person name="Zhang Q."/>
            <person name="Wu Y."/>
            <person name="Wang J."/>
            <person name="Wu G."/>
            <person name="Long W."/>
            <person name="Xue Z."/>
            <person name="Wang L."/>
            <person name="Zhang X."/>
            <person name="Pang X."/>
            <person name="Zhao Y."/>
            <person name="Zhao L."/>
            <person name="Zhang C."/>
        </authorList>
    </citation>
    <scope>NUCLEOTIDE SEQUENCE [LARGE SCALE GENOMIC DNA]</scope>
    <source>
        <strain evidence="2 10">BPB5</strain>
    </source>
</reference>
<dbReference type="EMBL" id="CYXT01000001">
    <property type="protein sequence ID" value="CUM73269.1"/>
    <property type="molecule type" value="Genomic_DNA"/>
</dbReference>
<dbReference type="Gene3D" id="3.30.565.60">
    <property type="match status" value="1"/>
</dbReference>
<dbReference type="Proteomes" id="UP001644750">
    <property type="component" value="Unassembled WGS sequence"/>
</dbReference>
<dbReference type="InterPro" id="IPR036390">
    <property type="entry name" value="WH_DNA-bd_sf"/>
</dbReference>
<dbReference type="EMBL" id="CYXY01000001">
    <property type="protein sequence ID" value="CUM70602.1"/>
    <property type="molecule type" value="Genomic_DNA"/>
</dbReference>
<evidence type="ECO:0000259" key="1">
    <source>
        <dbReference type="Pfam" id="PF04326"/>
    </source>
</evidence>
<reference evidence="7 8" key="1">
    <citation type="submission" date="2015-09" db="EMBL/GenBank/DDBJ databases">
        <authorList>
            <consortium name="Pathogen Informatics"/>
        </authorList>
    </citation>
    <scope>NUCLEOTIDE SEQUENCE [LARGE SCALE GENOMIC DNA]</scope>
    <source>
        <strain evidence="4 9">2789STDY5608868</strain>
        <strain evidence="5 8">2789STDY5834908</strain>
        <strain evidence="3 7">2789STDY5834959</strain>
    </source>
</reference>
<reference evidence="6" key="4">
    <citation type="submission" date="2020-02" db="EMBL/GenBank/DDBJ databases">
        <authorList>
            <person name="Littmann E."/>
            <person name="Sorbara M."/>
        </authorList>
    </citation>
    <scope>NUCLEOTIDE SEQUENCE</scope>
    <source>
        <strain evidence="6">MSK.14.57</strain>
    </source>
</reference>
<dbReference type="Pfam" id="PF13412">
    <property type="entry name" value="HTH_24"/>
    <property type="match status" value="1"/>
</dbReference>
<dbReference type="Gene3D" id="1.10.10.10">
    <property type="entry name" value="Winged helix-like DNA-binding domain superfamily/Winged helix DNA-binding domain"/>
    <property type="match status" value="1"/>
</dbReference>
<dbReference type="SUPFAM" id="SSF46785">
    <property type="entry name" value="Winged helix' DNA-binding domain"/>
    <property type="match status" value="1"/>
</dbReference>
<feature type="domain" description="Schlafen AlbA-2" evidence="1">
    <location>
        <begin position="5"/>
        <end position="121"/>
    </location>
</feature>
<organism evidence="5 8">
    <name type="scientific">Anaerostipes hadrus</name>
    <dbReference type="NCBI Taxonomy" id="649756"/>
    <lineage>
        <taxon>Bacteria</taxon>
        <taxon>Bacillati</taxon>
        <taxon>Bacillota</taxon>
        <taxon>Clostridia</taxon>
        <taxon>Lachnospirales</taxon>
        <taxon>Lachnospiraceae</taxon>
        <taxon>Anaerostipes</taxon>
    </lineage>
</organism>
<dbReference type="Proteomes" id="UP000095598">
    <property type="component" value="Unassembled WGS sequence"/>
</dbReference>